<sequence>MRLSKAPAALGFDDSKKGYFPHLFNTSENADYVGPYPNPHYYVYDNMSEKEGTVLTVCHEDFDFQFELRSYGIDV</sequence>
<name>A0AAV6QUD1_SOLSE</name>
<dbReference type="AlphaFoldDB" id="A0AAV6QUD1"/>
<dbReference type="Proteomes" id="UP000693946">
    <property type="component" value="Linkage Group LG3"/>
</dbReference>
<evidence type="ECO:0000313" key="2">
    <source>
        <dbReference type="Proteomes" id="UP000693946"/>
    </source>
</evidence>
<dbReference type="EMBL" id="JAGKHQ010000015">
    <property type="protein sequence ID" value="KAG7495739.1"/>
    <property type="molecule type" value="Genomic_DNA"/>
</dbReference>
<gene>
    <name evidence="1" type="ORF">JOB18_004579</name>
</gene>
<organism evidence="1 2">
    <name type="scientific">Solea senegalensis</name>
    <name type="common">Senegalese sole</name>
    <dbReference type="NCBI Taxonomy" id="28829"/>
    <lineage>
        <taxon>Eukaryota</taxon>
        <taxon>Metazoa</taxon>
        <taxon>Chordata</taxon>
        <taxon>Craniata</taxon>
        <taxon>Vertebrata</taxon>
        <taxon>Euteleostomi</taxon>
        <taxon>Actinopterygii</taxon>
        <taxon>Neopterygii</taxon>
        <taxon>Teleostei</taxon>
        <taxon>Neoteleostei</taxon>
        <taxon>Acanthomorphata</taxon>
        <taxon>Carangaria</taxon>
        <taxon>Pleuronectiformes</taxon>
        <taxon>Pleuronectoidei</taxon>
        <taxon>Soleidae</taxon>
        <taxon>Solea</taxon>
    </lineage>
</organism>
<keyword evidence="2" id="KW-1185">Reference proteome</keyword>
<accession>A0AAV6QUD1</accession>
<comment type="caution">
    <text evidence="1">The sequence shown here is derived from an EMBL/GenBank/DDBJ whole genome shotgun (WGS) entry which is preliminary data.</text>
</comment>
<reference evidence="1 2" key="1">
    <citation type="journal article" date="2021" name="Sci. Rep.">
        <title>Chromosome anchoring in Senegalese sole (Solea senegalensis) reveals sex-associated markers and genome rearrangements in flatfish.</title>
        <authorList>
            <person name="Guerrero-Cozar I."/>
            <person name="Gomez-Garrido J."/>
            <person name="Berbel C."/>
            <person name="Martinez-Blanch J.F."/>
            <person name="Alioto T."/>
            <person name="Claros M.G."/>
            <person name="Gagnaire P.A."/>
            <person name="Manchado M."/>
        </authorList>
    </citation>
    <scope>NUCLEOTIDE SEQUENCE [LARGE SCALE GENOMIC DNA]</scope>
    <source>
        <strain evidence="1">Sse05_10M</strain>
    </source>
</reference>
<protein>
    <submittedName>
        <fullName evidence="1">Extracellular sulfatase Sulf-2 isoform X1</fullName>
    </submittedName>
</protein>
<proteinExistence type="predicted"/>
<evidence type="ECO:0000313" key="1">
    <source>
        <dbReference type="EMBL" id="KAG7495739.1"/>
    </source>
</evidence>